<keyword evidence="6 14" id="KW-0963">Cytoplasm</keyword>
<keyword evidence="16" id="KW-0464">Manganese</keyword>
<evidence type="ECO:0000256" key="13">
    <source>
        <dbReference type="ARBA" id="ARBA00047614"/>
    </source>
</evidence>
<dbReference type="PANTHER" id="PTHR23132:SF23">
    <property type="entry name" value="D-ALANINE--D-ALANINE LIGASE B"/>
    <property type="match status" value="1"/>
</dbReference>
<dbReference type="GO" id="GO:0071555">
    <property type="term" value="P:cell wall organization"/>
    <property type="evidence" value="ECO:0007669"/>
    <property type="project" value="UniProtKB-KW"/>
</dbReference>
<comment type="cofactor">
    <cofactor evidence="16">
        <name>Mg(2+)</name>
        <dbReference type="ChEBI" id="CHEBI:18420"/>
    </cofactor>
    <cofactor evidence="16">
        <name>Mn(2+)</name>
        <dbReference type="ChEBI" id="CHEBI:29035"/>
    </cofactor>
    <text evidence="16">Binds 2 magnesium or manganese ions per subunit.</text>
</comment>
<dbReference type="InterPro" id="IPR000291">
    <property type="entry name" value="D-Ala_lig_Van_CS"/>
</dbReference>
<keyword evidence="12 14" id="KW-0961">Cell wall biogenesis/degradation</keyword>
<evidence type="ECO:0000256" key="1">
    <source>
        <dbReference type="ARBA" id="ARBA00001936"/>
    </source>
</evidence>
<dbReference type="RefSeq" id="WP_160772737.1">
    <property type="nucleotide sequence ID" value="NZ_WTYV01000006.1"/>
</dbReference>
<dbReference type="PROSITE" id="PS00843">
    <property type="entry name" value="DALA_DALA_LIGASE_1"/>
    <property type="match status" value="1"/>
</dbReference>
<dbReference type="InterPro" id="IPR011761">
    <property type="entry name" value="ATP-grasp"/>
</dbReference>
<proteinExistence type="inferred from homology"/>
<comment type="similarity">
    <text evidence="4 14">Belongs to the D-alanine--D-alanine ligase family.</text>
</comment>
<keyword evidence="9 17" id="KW-0067">ATP-binding</keyword>
<comment type="caution">
    <text evidence="19">The sequence shown here is derived from an EMBL/GenBank/DDBJ whole genome shotgun (WGS) entry which is preliminary data.</text>
</comment>
<keyword evidence="11 14" id="KW-0573">Peptidoglycan synthesis</keyword>
<evidence type="ECO:0000259" key="18">
    <source>
        <dbReference type="PROSITE" id="PS50975"/>
    </source>
</evidence>
<feature type="binding site" evidence="16">
    <location>
        <position position="287"/>
    </location>
    <ligand>
        <name>Mg(2+)</name>
        <dbReference type="ChEBI" id="CHEBI:18420"/>
        <label>2</label>
    </ligand>
</feature>
<evidence type="ECO:0000313" key="19">
    <source>
        <dbReference type="EMBL" id="MXO72801.1"/>
    </source>
</evidence>
<feature type="domain" description="ATP-grasp" evidence="18">
    <location>
        <begin position="114"/>
        <end position="318"/>
    </location>
</feature>
<accession>A0A844Z1E1</accession>
<evidence type="ECO:0000313" key="20">
    <source>
        <dbReference type="Proteomes" id="UP000466966"/>
    </source>
</evidence>
<dbReference type="Pfam" id="PF01820">
    <property type="entry name" value="Dala_Dala_lig_N"/>
    <property type="match status" value="1"/>
</dbReference>
<evidence type="ECO:0000256" key="11">
    <source>
        <dbReference type="ARBA" id="ARBA00022984"/>
    </source>
</evidence>
<dbReference type="GO" id="GO:0046872">
    <property type="term" value="F:metal ion binding"/>
    <property type="evidence" value="ECO:0007669"/>
    <property type="project" value="UniProtKB-KW"/>
</dbReference>
<dbReference type="PROSITE" id="PS00844">
    <property type="entry name" value="DALA_DALA_LIGASE_2"/>
    <property type="match status" value="1"/>
</dbReference>
<feature type="active site" evidence="15">
    <location>
        <position position="28"/>
    </location>
</feature>
<dbReference type="PROSITE" id="PS50975">
    <property type="entry name" value="ATP_GRASP"/>
    <property type="match status" value="1"/>
</dbReference>
<evidence type="ECO:0000256" key="17">
    <source>
        <dbReference type="PROSITE-ProRule" id="PRU00409"/>
    </source>
</evidence>
<dbReference type="OrthoDB" id="9813261at2"/>
<evidence type="ECO:0000256" key="8">
    <source>
        <dbReference type="ARBA" id="ARBA00022741"/>
    </source>
</evidence>
<dbReference type="NCBIfam" id="NF002378">
    <property type="entry name" value="PRK01372.1"/>
    <property type="match status" value="1"/>
</dbReference>
<organism evidence="19 20">
    <name type="scientific">Alteraurantiacibacter buctensis</name>
    <dbReference type="NCBI Taxonomy" id="1503981"/>
    <lineage>
        <taxon>Bacteria</taxon>
        <taxon>Pseudomonadati</taxon>
        <taxon>Pseudomonadota</taxon>
        <taxon>Alphaproteobacteria</taxon>
        <taxon>Sphingomonadales</taxon>
        <taxon>Erythrobacteraceae</taxon>
        <taxon>Alteraurantiacibacter</taxon>
    </lineage>
</organism>
<dbReference type="InterPro" id="IPR011095">
    <property type="entry name" value="Dala_Dala_lig_C"/>
</dbReference>
<dbReference type="Pfam" id="PF07478">
    <property type="entry name" value="Dala_Dala_lig_C"/>
    <property type="match status" value="1"/>
</dbReference>
<dbReference type="GO" id="GO:0005737">
    <property type="term" value="C:cytoplasm"/>
    <property type="evidence" value="ECO:0007669"/>
    <property type="project" value="UniProtKB-SubCell"/>
</dbReference>
<keyword evidence="10 14" id="KW-0133">Cell shape</keyword>
<reference evidence="19 20" key="1">
    <citation type="submission" date="2019-12" db="EMBL/GenBank/DDBJ databases">
        <title>Genomic-based taxomic classification of the family Erythrobacteraceae.</title>
        <authorList>
            <person name="Xu L."/>
        </authorList>
    </citation>
    <scope>NUCLEOTIDE SEQUENCE [LARGE SCALE GENOMIC DNA]</scope>
    <source>
        <strain evidence="19 20">M0322</strain>
    </source>
</reference>
<evidence type="ECO:0000256" key="12">
    <source>
        <dbReference type="ARBA" id="ARBA00023316"/>
    </source>
</evidence>
<feature type="active site" evidence="15">
    <location>
        <position position="296"/>
    </location>
</feature>
<dbReference type="GO" id="GO:0009252">
    <property type="term" value="P:peptidoglycan biosynthetic process"/>
    <property type="evidence" value="ECO:0007669"/>
    <property type="project" value="UniProtKB-UniRule"/>
</dbReference>
<dbReference type="Gene3D" id="3.30.470.20">
    <property type="entry name" value="ATP-grasp fold, B domain"/>
    <property type="match status" value="1"/>
</dbReference>
<dbReference type="UniPathway" id="UPA00219"/>
<evidence type="ECO:0000256" key="2">
    <source>
        <dbReference type="ARBA" id="ARBA00003921"/>
    </source>
</evidence>
<dbReference type="InterPro" id="IPR005905">
    <property type="entry name" value="D_ala_D_ala"/>
</dbReference>
<dbReference type="NCBIfam" id="TIGR01205">
    <property type="entry name" value="D_ala_D_alaTIGR"/>
    <property type="match status" value="1"/>
</dbReference>
<dbReference type="PANTHER" id="PTHR23132">
    <property type="entry name" value="D-ALANINE--D-ALANINE LIGASE"/>
    <property type="match status" value="1"/>
</dbReference>
<evidence type="ECO:0000256" key="16">
    <source>
        <dbReference type="PIRSR" id="PIRSR039102-3"/>
    </source>
</evidence>
<dbReference type="EC" id="6.3.2.4" evidence="5 14"/>
<comment type="subcellular location">
    <subcellularLocation>
        <location evidence="3 14">Cytoplasm</location>
    </subcellularLocation>
</comment>
<evidence type="ECO:0000256" key="10">
    <source>
        <dbReference type="ARBA" id="ARBA00022960"/>
    </source>
</evidence>
<feature type="binding site" evidence="16">
    <location>
        <position position="269"/>
    </location>
    <ligand>
        <name>Mg(2+)</name>
        <dbReference type="ChEBI" id="CHEBI:18420"/>
        <label>1</label>
    </ligand>
</feature>
<evidence type="ECO:0000256" key="4">
    <source>
        <dbReference type="ARBA" id="ARBA00010871"/>
    </source>
</evidence>
<sequence length="329" mass="35435">MGNQASGKTVSTLPKLHVAVLMGGWANERPVSLMSGNGVADALEERGHRVTRIHLDRDIAALLAEAKPDVVFNALHGVPGEDGTVQGMMDLMGIPYTHSGMVTSVIAIDKELTKQALVPHGIPMPGGRIVKSEDLYTADPLARPYVLKPVNEGSSVGVAIVTDQSNCGNPIRRDATGPWQEFSTLLAEPYIRGRELTAAVMGAGDKARALLVTELVPKSGFYDFDAKYTDGMTQHVCPAEIPDEITKLCQQYALAAHRRLGCRGVSRSDFRWDDERGEDGLFLLETNTQPGMTALSLVPEQARACGISYGELVEMIVADALEHFGKDIG</sequence>
<dbReference type="Gene3D" id="3.30.1490.20">
    <property type="entry name" value="ATP-grasp fold, A domain"/>
    <property type="match status" value="1"/>
</dbReference>
<gene>
    <name evidence="14" type="primary">ddl</name>
    <name evidence="19" type="ORF">GRI99_14295</name>
</gene>
<dbReference type="Proteomes" id="UP000466966">
    <property type="component" value="Unassembled WGS sequence"/>
</dbReference>
<keyword evidence="20" id="KW-1185">Reference proteome</keyword>
<evidence type="ECO:0000256" key="9">
    <source>
        <dbReference type="ARBA" id="ARBA00022840"/>
    </source>
</evidence>
<evidence type="ECO:0000256" key="3">
    <source>
        <dbReference type="ARBA" id="ARBA00004496"/>
    </source>
</evidence>
<dbReference type="Gene3D" id="3.40.50.20">
    <property type="match status" value="1"/>
</dbReference>
<comment type="function">
    <text evidence="2 14">Cell wall formation.</text>
</comment>
<dbReference type="HAMAP" id="MF_00047">
    <property type="entry name" value="Dala_Dala_lig"/>
    <property type="match status" value="1"/>
</dbReference>
<evidence type="ECO:0000256" key="5">
    <source>
        <dbReference type="ARBA" id="ARBA00012216"/>
    </source>
</evidence>
<keyword evidence="16" id="KW-0460">Magnesium</keyword>
<keyword evidence="16" id="KW-0479">Metal-binding</keyword>
<dbReference type="SUPFAM" id="SSF56059">
    <property type="entry name" value="Glutathione synthetase ATP-binding domain-like"/>
    <property type="match status" value="1"/>
</dbReference>
<evidence type="ECO:0000256" key="15">
    <source>
        <dbReference type="PIRSR" id="PIRSR039102-1"/>
    </source>
</evidence>
<comment type="catalytic activity">
    <reaction evidence="13 14">
        <text>2 D-alanine + ATP = D-alanyl-D-alanine + ADP + phosphate + H(+)</text>
        <dbReference type="Rhea" id="RHEA:11224"/>
        <dbReference type="ChEBI" id="CHEBI:15378"/>
        <dbReference type="ChEBI" id="CHEBI:30616"/>
        <dbReference type="ChEBI" id="CHEBI:43474"/>
        <dbReference type="ChEBI" id="CHEBI:57416"/>
        <dbReference type="ChEBI" id="CHEBI:57822"/>
        <dbReference type="ChEBI" id="CHEBI:456216"/>
        <dbReference type="EC" id="6.3.2.4"/>
    </reaction>
</comment>
<dbReference type="EMBL" id="WTYV01000006">
    <property type="protein sequence ID" value="MXO72801.1"/>
    <property type="molecule type" value="Genomic_DNA"/>
</dbReference>
<comment type="pathway">
    <text evidence="14">Cell wall biogenesis; peptidoglycan biosynthesis.</text>
</comment>
<name>A0A844Z1E1_9SPHN</name>
<dbReference type="AlphaFoldDB" id="A0A844Z1E1"/>
<feature type="binding site" evidence="16">
    <location>
        <position position="285"/>
    </location>
    <ligand>
        <name>Mg(2+)</name>
        <dbReference type="ChEBI" id="CHEBI:18420"/>
        <label>1</label>
    </ligand>
</feature>
<dbReference type="InterPro" id="IPR013815">
    <property type="entry name" value="ATP_grasp_subdomain_1"/>
</dbReference>
<dbReference type="InterPro" id="IPR011127">
    <property type="entry name" value="Dala_Dala_lig_N"/>
</dbReference>
<dbReference type="InterPro" id="IPR016185">
    <property type="entry name" value="PreATP-grasp_dom_sf"/>
</dbReference>
<protein>
    <recommendedName>
        <fullName evidence="5 14">D-alanine--D-alanine ligase</fullName>
        <ecNumber evidence="5 14">6.3.2.4</ecNumber>
    </recommendedName>
    <alternativeName>
        <fullName evidence="14">D-Ala-D-Ala ligase</fullName>
    </alternativeName>
    <alternativeName>
        <fullName evidence="14">D-alanylalanine synthetase</fullName>
    </alternativeName>
</protein>
<keyword evidence="8 17" id="KW-0547">Nucleotide-binding</keyword>
<feature type="binding site" evidence="16">
    <location>
        <position position="285"/>
    </location>
    <ligand>
        <name>Mg(2+)</name>
        <dbReference type="ChEBI" id="CHEBI:18420"/>
        <label>2</label>
    </ligand>
</feature>
<dbReference type="GO" id="GO:0005524">
    <property type="term" value="F:ATP binding"/>
    <property type="evidence" value="ECO:0007669"/>
    <property type="project" value="UniProtKB-UniRule"/>
</dbReference>
<evidence type="ECO:0000256" key="14">
    <source>
        <dbReference type="HAMAP-Rule" id="MF_00047"/>
    </source>
</evidence>
<dbReference type="GO" id="GO:0008716">
    <property type="term" value="F:D-alanine-D-alanine ligase activity"/>
    <property type="evidence" value="ECO:0007669"/>
    <property type="project" value="UniProtKB-UniRule"/>
</dbReference>
<dbReference type="GO" id="GO:0008360">
    <property type="term" value="P:regulation of cell shape"/>
    <property type="evidence" value="ECO:0007669"/>
    <property type="project" value="UniProtKB-KW"/>
</dbReference>
<comment type="cofactor">
    <cofactor evidence="1">
        <name>Mn(2+)</name>
        <dbReference type="ChEBI" id="CHEBI:29035"/>
    </cofactor>
</comment>
<dbReference type="PIRSF" id="PIRSF039102">
    <property type="entry name" value="Ddl/VanB"/>
    <property type="match status" value="1"/>
</dbReference>
<dbReference type="SUPFAM" id="SSF52440">
    <property type="entry name" value="PreATP-grasp domain"/>
    <property type="match status" value="1"/>
</dbReference>
<evidence type="ECO:0000256" key="7">
    <source>
        <dbReference type="ARBA" id="ARBA00022598"/>
    </source>
</evidence>
<keyword evidence="7 14" id="KW-0436">Ligase</keyword>
<evidence type="ECO:0000256" key="6">
    <source>
        <dbReference type="ARBA" id="ARBA00022490"/>
    </source>
</evidence>
<feature type="active site" evidence="15">
    <location>
        <position position="154"/>
    </location>
</feature>